<protein>
    <submittedName>
        <fullName evidence="1">WbqC-like family protein</fullName>
    </submittedName>
</protein>
<dbReference type="Pfam" id="PF08889">
    <property type="entry name" value="WbqC"/>
    <property type="match status" value="1"/>
</dbReference>
<keyword evidence="2" id="KW-1185">Reference proteome</keyword>
<organism evidence="1 2">
    <name type="scientific">Fluviicola taffensis (strain DSM 16823 / NCIMB 13979 / RW262)</name>
    <dbReference type="NCBI Taxonomy" id="755732"/>
    <lineage>
        <taxon>Bacteria</taxon>
        <taxon>Pseudomonadati</taxon>
        <taxon>Bacteroidota</taxon>
        <taxon>Flavobacteriia</taxon>
        <taxon>Flavobacteriales</taxon>
        <taxon>Crocinitomicaceae</taxon>
        <taxon>Fluviicola</taxon>
    </lineage>
</organism>
<sequence length="196" mass="22685">MSFPVFPIAYFGSVRYFQDLAQEKQVCLEISDHLPKQTFRNRMIILGSQGPQVLTMPLEKPAGSKTLTKDVVISYQQNWPTIHWRSLKTSYAAAPFFEHYASDIEQLLFKKFKFLVDLNLEINAFIQDAFQFSVESTLTETYETSYSTDYRESNYETLAMIGTYNQVLFTQKQFVPEVSILDLLFCEGPIGRKLIL</sequence>
<reference evidence="1 2" key="1">
    <citation type="journal article" date="2011" name="Stand. Genomic Sci.">
        <title>Complete genome sequence of the gliding freshwater bacterium Fluviicola taffensis type strain (RW262).</title>
        <authorList>
            <person name="Woyke T."/>
            <person name="Chertkov O."/>
            <person name="Lapidus A."/>
            <person name="Nolan M."/>
            <person name="Lucas S."/>
            <person name="Del Rio T.G."/>
            <person name="Tice H."/>
            <person name="Cheng J.F."/>
            <person name="Tapia R."/>
            <person name="Han C."/>
            <person name="Goodwin L."/>
            <person name="Pitluck S."/>
            <person name="Liolios K."/>
            <person name="Pagani I."/>
            <person name="Ivanova N."/>
            <person name="Huntemann M."/>
            <person name="Mavromatis K."/>
            <person name="Mikhailova N."/>
            <person name="Pati A."/>
            <person name="Chen A."/>
            <person name="Palaniappan K."/>
            <person name="Land M."/>
            <person name="Hauser L."/>
            <person name="Brambilla E.M."/>
            <person name="Rohde M."/>
            <person name="Mwirichia R."/>
            <person name="Sikorski J."/>
            <person name="Tindall B.J."/>
            <person name="Goker M."/>
            <person name="Bristow J."/>
            <person name="Eisen J.A."/>
            <person name="Markowitz V."/>
            <person name="Hugenholtz P."/>
            <person name="Klenk H.P."/>
            <person name="Kyrpides N.C."/>
        </authorList>
    </citation>
    <scope>NUCLEOTIDE SEQUENCE [LARGE SCALE GENOMIC DNA]</scope>
    <source>
        <strain evidence="2">DSM 16823 / RW262 / RW262</strain>
    </source>
</reference>
<dbReference type="AlphaFoldDB" id="F2IDY2"/>
<evidence type="ECO:0000313" key="2">
    <source>
        <dbReference type="Proteomes" id="UP000007463"/>
    </source>
</evidence>
<dbReference type="EMBL" id="CP002542">
    <property type="protein sequence ID" value="AEA45546.1"/>
    <property type="molecule type" value="Genomic_DNA"/>
</dbReference>
<reference evidence="2" key="2">
    <citation type="submission" date="2011-02" db="EMBL/GenBank/DDBJ databases">
        <title>The complete genome of Fluviicola taffensis DSM 16823.</title>
        <authorList>
            <consortium name="US DOE Joint Genome Institute (JGI-PGF)"/>
            <person name="Lucas S."/>
            <person name="Copeland A."/>
            <person name="Lapidus A."/>
            <person name="Bruce D."/>
            <person name="Goodwin L."/>
            <person name="Pitluck S."/>
            <person name="Kyrpides N."/>
            <person name="Mavromatis K."/>
            <person name="Ivanova N."/>
            <person name="Mikhailova N."/>
            <person name="Pagani I."/>
            <person name="Chertkov O."/>
            <person name="Detter J.C."/>
            <person name="Han C."/>
            <person name="Tapia R."/>
            <person name="Land M."/>
            <person name="Hauser L."/>
            <person name="Markowitz V."/>
            <person name="Cheng J.-F."/>
            <person name="Hugenholtz P."/>
            <person name="Woyke T."/>
            <person name="Wu D."/>
            <person name="Tindall B."/>
            <person name="Pomrenke H.G."/>
            <person name="Brambilla E."/>
            <person name="Klenk H.-P."/>
            <person name="Eisen J.A."/>
        </authorList>
    </citation>
    <scope>NUCLEOTIDE SEQUENCE [LARGE SCALE GENOMIC DNA]</scope>
    <source>
        <strain evidence="2">DSM 16823 / RW262 / RW262</strain>
    </source>
</reference>
<dbReference type="RefSeq" id="WP_013688313.1">
    <property type="nucleotide sequence ID" value="NC_015321.1"/>
</dbReference>
<dbReference type="STRING" id="755732.Fluta_3577"/>
<dbReference type="eggNOG" id="COG0224">
    <property type="taxonomic scope" value="Bacteria"/>
</dbReference>
<accession>F2IDY2</accession>
<evidence type="ECO:0000313" key="1">
    <source>
        <dbReference type="EMBL" id="AEA45546.1"/>
    </source>
</evidence>
<proteinExistence type="predicted"/>
<name>F2IDY2_FLUTR</name>
<dbReference type="KEGG" id="fte:Fluta_3577"/>
<dbReference type="Proteomes" id="UP000007463">
    <property type="component" value="Chromosome"/>
</dbReference>
<dbReference type="HOGENOM" id="CLU_079350_1_0_10"/>
<dbReference type="InterPro" id="IPR014985">
    <property type="entry name" value="WbqC"/>
</dbReference>
<dbReference type="OrthoDB" id="1523452at2"/>
<gene>
    <name evidence="1" type="ordered locus">Fluta_3577</name>
</gene>